<proteinExistence type="predicted"/>
<organism evidence="1 2">
    <name type="scientific">Vibrio phage VH1_2019</name>
    <dbReference type="NCBI Taxonomy" id="2686307"/>
    <lineage>
        <taxon>Viruses</taxon>
        <taxon>Duplodnaviria</taxon>
        <taxon>Heunggongvirae</taxon>
        <taxon>Uroviricota</taxon>
        <taxon>Caudoviricetes</taxon>
        <taxon>Pantevenvirales</taxon>
        <taxon>Straboviridae</taxon>
        <taxon>Schizotequatrovirus</taxon>
        <taxon>Schizotequatrovirus KVP40</taxon>
    </lineage>
</organism>
<dbReference type="Proteomes" id="UP000464957">
    <property type="component" value="Segment"/>
</dbReference>
<accession>A0A6B9ST71</accession>
<evidence type="ECO:0000313" key="1">
    <source>
        <dbReference type="EMBL" id="QHJ74385.1"/>
    </source>
</evidence>
<dbReference type="EMBL" id="MN794232">
    <property type="protein sequence ID" value="QHJ74385.1"/>
    <property type="molecule type" value="Genomic_DNA"/>
</dbReference>
<protein>
    <submittedName>
        <fullName evidence="1">Uncharacterized protein</fullName>
    </submittedName>
</protein>
<evidence type="ECO:0000313" key="2">
    <source>
        <dbReference type="Proteomes" id="UP000464957"/>
    </source>
</evidence>
<name>A0A6B9ST71_9CAUD</name>
<sequence>MVSLLKAVNSEFTSYTDRVLPDEIASKVARTCEQEYWATFYHHDCTSLDTADRDVAFDLIANELGLEDGWPMYGSSDEYKAKFQQELEKLDKAE</sequence>
<reference evidence="1 2" key="1">
    <citation type="submission" date="2019-12" db="EMBL/GenBank/DDBJ databases">
        <authorList>
            <person name="Harris M."/>
            <person name="Ho T.C."/>
            <person name="Fruchtman H."/>
            <person name="Garin M."/>
            <person name="Kubatin V."/>
            <person name="Lu T."/>
            <person name="Xue L."/>
            <person name="Marr M.T."/>
        </authorList>
    </citation>
    <scope>NUCLEOTIDE SEQUENCE [LARGE SCALE GENOMIC DNA]</scope>
</reference>
<gene>
    <name evidence="1" type="ORF">VH12019_00058</name>
</gene>